<organism evidence="3 4">
    <name type="scientific">Steinernema glaseri</name>
    <dbReference type="NCBI Taxonomy" id="37863"/>
    <lineage>
        <taxon>Eukaryota</taxon>
        <taxon>Metazoa</taxon>
        <taxon>Ecdysozoa</taxon>
        <taxon>Nematoda</taxon>
        <taxon>Chromadorea</taxon>
        <taxon>Rhabditida</taxon>
        <taxon>Tylenchina</taxon>
        <taxon>Panagrolaimomorpha</taxon>
        <taxon>Strongyloidoidea</taxon>
        <taxon>Steinernematidae</taxon>
        <taxon>Steinernema</taxon>
    </lineage>
</organism>
<accession>A0A1I7ZTR2</accession>
<dbReference type="SUPFAM" id="SSF50729">
    <property type="entry name" value="PH domain-like"/>
    <property type="match status" value="1"/>
</dbReference>
<dbReference type="Pfam" id="PF00621">
    <property type="entry name" value="RhoGEF"/>
    <property type="match status" value="1"/>
</dbReference>
<proteinExistence type="predicted"/>
<keyword evidence="3" id="KW-1185">Reference proteome</keyword>
<dbReference type="InterPro" id="IPR001849">
    <property type="entry name" value="PH_domain"/>
</dbReference>
<dbReference type="PROSITE" id="PS50010">
    <property type="entry name" value="DH_2"/>
    <property type="match status" value="1"/>
</dbReference>
<dbReference type="SMART" id="SM00233">
    <property type="entry name" value="PH"/>
    <property type="match status" value="1"/>
</dbReference>
<evidence type="ECO:0000313" key="4">
    <source>
        <dbReference type="WBParaSite" id="L893_g29840.t1"/>
    </source>
</evidence>
<dbReference type="InterPro" id="IPR051092">
    <property type="entry name" value="FYVE_RhoGEF_PH"/>
</dbReference>
<feature type="region of interest" description="Disordered" evidence="1">
    <location>
        <begin position="355"/>
        <end position="383"/>
    </location>
</feature>
<reference evidence="4" key="1">
    <citation type="submission" date="2016-11" db="UniProtKB">
        <authorList>
            <consortium name="WormBaseParasite"/>
        </authorList>
    </citation>
    <scope>IDENTIFICATION</scope>
</reference>
<dbReference type="InterPro" id="IPR000219">
    <property type="entry name" value="DH_dom"/>
</dbReference>
<dbReference type="Gene3D" id="1.20.900.10">
    <property type="entry name" value="Dbl homology (DH) domain"/>
    <property type="match status" value="1"/>
</dbReference>
<feature type="compositionally biased region" description="Polar residues" evidence="1">
    <location>
        <begin position="368"/>
        <end position="383"/>
    </location>
</feature>
<feature type="domain" description="DH" evidence="2">
    <location>
        <begin position="38"/>
        <end position="205"/>
    </location>
</feature>
<sequence>MVSQFYSDLLRGVRNRCSKRKEKNVSERSAEDAARNVRAAPVIRELISSEQTYLNFLKSILDNFLTPMENQHLLTRSETQIIFGEIETIYKINTMLLEMLNTGDPANAFKQFLPCIKAYYRYAEKFERAHDLHLSKVRENKRYQKLVTSAEGDAQMKLEALLIMPIQRIPRYNLLLNNLKNTLGGSEILEIAQEMETATRQLDAHVMESKNAAEMLEVEGKLDFMNEVVVPGRKLLKSGILYEVQNRARLKRRVWLFSDVFVTAKRKVNGRFDCCLVYPIRHCEVTSDGSNFSFSVKCRDETTTLTSDSYGISQSWILVLELAISQAKACRSSLRKESSKQVPWKKRRAFTIRTKGVREQKTRRRTLESSSTNSPETEVQEQESPTLSCLSCLGIRRSRNKGARRTTQPRVLRIEKNVPWWVKESTPSGYDQ</sequence>
<dbReference type="WBParaSite" id="L893_g29840.t1">
    <property type="protein sequence ID" value="L893_g29840.t1"/>
    <property type="gene ID" value="L893_g29840"/>
</dbReference>
<evidence type="ECO:0000313" key="3">
    <source>
        <dbReference type="Proteomes" id="UP000095287"/>
    </source>
</evidence>
<dbReference type="PANTHER" id="PTHR12673:SF159">
    <property type="entry name" value="LD03170P"/>
    <property type="match status" value="1"/>
</dbReference>
<dbReference type="Gene3D" id="2.30.29.30">
    <property type="entry name" value="Pleckstrin-homology domain (PH domain)/Phosphotyrosine-binding domain (PTB)"/>
    <property type="match status" value="1"/>
</dbReference>
<evidence type="ECO:0000256" key="1">
    <source>
        <dbReference type="SAM" id="MobiDB-lite"/>
    </source>
</evidence>
<dbReference type="GO" id="GO:0005085">
    <property type="term" value="F:guanyl-nucleotide exchange factor activity"/>
    <property type="evidence" value="ECO:0007669"/>
    <property type="project" value="InterPro"/>
</dbReference>
<dbReference type="SMART" id="SM00325">
    <property type="entry name" value="RhoGEF"/>
    <property type="match status" value="1"/>
</dbReference>
<dbReference type="InterPro" id="IPR035899">
    <property type="entry name" value="DBL_dom_sf"/>
</dbReference>
<protein>
    <submittedName>
        <fullName evidence="4">DH domain-containing protein</fullName>
    </submittedName>
</protein>
<dbReference type="PANTHER" id="PTHR12673">
    <property type="entry name" value="FACIOGENITAL DYSPLASIA PROTEIN"/>
    <property type="match status" value="1"/>
</dbReference>
<dbReference type="InterPro" id="IPR011993">
    <property type="entry name" value="PH-like_dom_sf"/>
</dbReference>
<dbReference type="SUPFAM" id="SSF48065">
    <property type="entry name" value="DBL homology domain (DH-domain)"/>
    <property type="match status" value="1"/>
</dbReference>
<dbReference type="Proteomes" id="UP000095287">
    <property type="component" value="Unplaced"/>
</dbReference>
<dbReference type="AlphaFoldDB" id="A0A1I7ZTR2"/>
<dbReference type="GO" id="GO:0005737">
    <property type="term" value="C:cytoplasm"/>
    <property type="evidence" value="ECO:0007669"/>
    <property type="project" value="TreeGrafter"/>
</dbReference>
<name>A0A1I7ZTR2_9BILA</name>
<evidence type="ECO:0000259" key="2">
    <source>
        <dbReference type="PROSITE" id="PS50010"/>
    </source>
</evidence>